<feature type="domain" description="Peptidase M24" evidence="1">
    <location>
        <begin position="168"/>
        <end position="376"/>
    </location>
</feature>
<evidence type="ECO:0000313" key="3">
    <source>
        <dbReference type="EMBL" id="SEF69670.1"/>
    </source>
</evidence>
<organism evidence="3 4">
    <name type="scientific">Jhaorihella thermophila</name>
    <dbReference type="NCBI Taxonomy" id="488547"/>
    <lineage>
        <taxon>Bacteria</taxon>
        <taxon>Pseudomonadati</taxon>
        <taxon>Pseudomonadota</taxon>
        <taxon>Alphaproteobacteria</taxon>
        <taxon>Rhodobacterales</taxon>
        <taxon>Paracoccaceae</taxon>
        <taxon>Jhaorihella</taxon>
    </lineage>
</organism>
<dbReference type="AlphaFoldDB" id="A0A1H5U3T2"/>
<dbReference type="SUPFAM" id="SSF55920">
    <property type="entry name" value="Creatinase/aminopeptidase"/>
    <property type="match status" value="1"/>
</dbReference>
<dbReference type="InterPro" id="IPR050659">
    <property type="entry name" value="Peptidase_M24B"/>
</dbReference>
<dbReference type="CDD" id="cd01066">
    <property type="entry name" value="APP_MetAP"/>
    <property type="match status" value="1"/>
</dbReference>
<sequence length="394" mass="44134">MTPTDLPFTLDEYLDRLTRTRAEMARRGLDALFVTDPSNQAWLTGYDGWSFYVHQGVIVLPDAEPVWWGRKQDTNGAVRTVWMGPDRVIGYADNYVQSTERHPMQDLAERLEDLGLPAARIGVEMDNYYFSARAMDVLRDALPQAAWNDATGLVNWQRAIKSPAEIAFMRKAAAISEKVVGGLLERVEPGIPKNEIVAEIWRDAIRGVDGAWGDYPAIVPLLPSGSDAAAPHLTWDGRPFRRGEATFFEISGCYRRYHAPLCRTLFLGRPPEFMRRAEAALVKGLEAGLEAARAGNRACDIANALAEPLERAGIERGARCGYPIGLSYPPDWGERTISLRPEDETVLEPGMTFHFMPGLWMDDWGLEITESILIRENGPAETFCNRPRKLFVKP</sequence>
<dbReference type="Pfam" id="PF01321">
    <property type="entry name" value="Creatinase_N"/>
    <property type="match status" value="1"/>
</dbReference>
<dbReference type="EMBL" id="FNVD01000003">
    <property type="protein sequence ID" value="SEF69670.1"/>
    <property type="molecule type" value="Genomic_DNA"/>
</dbReference>
<dbReference type="SUPFAM" id="SSF53092">
    <property type="entry name" value="Creatinase/prolidase N-terminal domain"/>
    <property type="match status" value="1"/>
</dbReference>
<protein>
    <submittedName>
        <fullName evidence="3">Ectoine hydrolase</fullName>
    </submittedName>
</protein>
<reference evidence="3 4" key="1">
    <citation type="submission" date="2016-10" db="EMBL/GenBank/DDBJ databases">
        <authorList>
            <person name="de Groot N.N."/>
        </authorList>
    </citation>
    <scope>NUCLEOTIDE SEQUENCE [LARGE SCALE GENOMIC DNA]</scope>
    <source>
        <strain evidence="3 4">DSM 23413</strain>
    </source>
</reference>
<keyword evidence="3" id="KW-0378">Hydrolase</keyword>
<dbReference type="Proteomes" id="UP000236742">
    <property type="component" value="Unassembled WGS sequence"/>
</dbReference>
<dbReference type="InterPro" id="IPR000994">
    <property type="entry name" value="Pept_M24"/>
</dbReference>
<keyword evidence="4" id="KW-1185">Reference proteome</keyword>
<name>A0A1H5U3T2_9RHOB</name>
<dbReference type="PANTHER" id="PTHR46112:SF2">
    <property type="entry name" value="XAA-PRO AMINOPEPTIDASE P-RELATED"/>
    <property type="match status" value="1"/>
</dbReference>
<dbReference type="InterPro" id="IPR036005">
    <property type="entry name" value="Creatinase/aminopeptidase-like"/>
</dbReference>
<proteinExistence type="predicted"/>
<dbReference type="PANTHER" id="PTHR46112">
    <property type="entry name" value="AMINOPEPTIDASE"/>
    <property type="match status" value="1"/>
</dbReference>
<accession>A0A1H5U3T2</accession>
<dbReference type="InterPro" id="IPR000587">
    <property type="entry name" value="Creatinase_N"/>
</dbReference>
<dbReference type="Gene3D" id="3.40.350.10">
    <property type="entry name" value="Creatinase/prolidase N-terminal domain"/>
    <property type="match status" value="1"/>
</dbReference>
<evidence type="ECO:0000259" key="2">
    <source>
        <dbReference type="Pfam" id="PF01321"/>
    </source>
</evidence>
<dbReference type="GO" id="GO:0016787">
    <property type="term" value="F:hydrolase activity"/>
    <property type="evidence" value="ECO:0007669"/>
    <property type="project" value="UniProtKB-KW"/>
</dbReference>
<dbReference type="RefSeq" id="WP_104007149.1">
    <property type="nucleotide sequence ID" value="NZ_FNVD01000003.1"/>
</dbReference>
<evidence type="ECO:0000259" key="1">
    <source>
        <dbReference type="Pfam" id="PF00557"/>
    </source>
</evidence>
<dbReference type="OrthoDB" id="9761809at2"/>
<evidence type="ECO:0000313" key="4">
    <source>
        <dbReference type="Proteomes" id="UP000236742"/>
    </source>
</evidence>
<dbReference type="Gene3D" id="3.90.230.10">
    <property type="entry name" value="Creatinase/methionine aminopeptidase superfamily"/>
    <property type="match status" value="1"/>
</dbReference>
<gene>
    <name evidence="3" type="ORF">SAMN05421751_103192</name>
</gene>
<dbReference type="InterPro" id="IPR029149">
    <property type="entry name" value="Creatin/AminoP/Spt16_N"/>
</dbReference>
<dbReference type="Pfam" id="PF00557">
    <property type="entry name" value="Peptidase_M24"/>
    <property type="match status" value="1"/>
</dbReference>
<feature type="domain" description="Creatinase N-terminal" evidence="2">
    <location>
        <begin position="16"/>
        <end position="160"/>
    </location>
</feature>